<keyword evidence="2" id="KW-1133">Transmembrane helix</keyword>
<gene>
    <name evidence="3" type="ORF">K1X13_09795</name>
</gene>
<comment type="caution">
    <text evidence="3">The sequence shown here is derived from an EMBL/GenBank/DDBJ whole genome shotgun (WGS) entry which is preliminary data.</text>
</comment>
<evidence type="ECO:0000256" key="1">
    <source>
        <dbReference type="SAM" id="MobiDB-lite"/>
    </source>
</evidence>
<keyword evidence="2" id="KW-0472">Membrane</keyword>
<keyword evidence="2" id="KW-0812">Transmembrane</keyword>
<dbReference type="Proteomes" id="UP000754710">
    <property type="component" value="Unassembled WGS sequence"/>
</dbReference>
<sequence>MRGSTSRLALGGAAAVLGLGGGAGLAPLPAWIDTGGDDGLVRSEVAFSFTDERIDESSGLVARGRTFWTVNDSGDEAVVYAVDGRTGDTTGTTSYAAAEPDDVEALAPGPGATLWVGDIGDNNRDRSTVAVHRVGADGSTARFELAYPDGPHDAEALLVHPRTGRVLVVSKVPLLGGTVYAAPRRLEQGSVHRMAAVSRVRGTVTDGAFLPDGRHVVLRTYGSAAVYTYPGFEQVADLELPDQDQGEAVAVSRGGEVFLSSEGARSEVLRVTLPASVRSAVAATPSGAPASASPSPAVSAAPAPEASDPASDDRGTGAGDGVGLGRPRGYAVAAVLGALVVGALVRAARRRGRRRR</sequence>
<protein>
    <recommendedName>
        <fullName evidence="5">Esterase-like activity of phytase family protein</fullName>
    </recommendedName>
</protein>
<feature type="compositionally biased region" description="Low complexity" evidence="1">
    <location>
        <begin position="285"/>
        <end position="309"/>
    </location>
</feature>
<dbReference type="SUPFAM" id="SSF101898">
    <property type="entry name" value="NHL repeat"/>
    <property type="match status" value="1"/>
</dbReference>
<evidence type="ECO:0000313" key="4">
    <source>
        <dbReference type="Proteomes" id="UP000754710"/>
    </source>
</evidence>
<evidence type="ECO:0008006" key="5">
    <source>
        <dbReference type="Google" id="ProtNLM"/>
    </source>
</evidence>
<feature type="region of interest" description="Disordered" evidence="1">
    <location>
        <begin position="285"/>
        <end position="323"/>
    </location>
</feature>
<name>A0ABS7RJD0_9ACTN</name>
<keyword evidence="4" id="KW-1185">Reference proteome</keyword>
<proteinExistence type="predicted"/>
<dbReference type="RefSeq" id="WP_221024904.1">
    <property type="nucleotide sequence ID" value="NZ_JAIEZQ010000002.1"/>
</dbReference>
<organism evidence="3 4">
    <name type="scientific">Nocardioides jiangsuensis</name>
    <dbReference type="NCBI Taxonomy" id="2866161"/>
    <lineage>
        <taxon>Bacteria</taxon>
        <taxon>Bacillati</taxon>
        <taxon>Actinomycetota</taxon>
        <taxon>Actinomycetes</taxon>
        <taxon>Propionibacteriales</taxon>
        <taxon>Nocardioidaceae</taxon>
        <taxon>Nocardioides</taxon>
    </lineage>
</organism>
<dbReference type="EMBL" id="JAIEZQ010000002">
    <property type="protein sequence ID" value="MBY9075111.1"/>
    <property type="molecule type" value="Genomic_DNA"/>
</dbReference>
<accession>A0ABS7RJD0</accession>
<evidence type="ECO:0000313" key="3">
    <source>
        <dbReference type="EMBL" id="MBY9075111.1"/>
    </source>
</evidence>
<reference evidence="3 4" key="1">
    <citation type="submission" date="2021-08" db="EMBL/GenBank/DDBJ databases">
        <title>Nocardioides bacterium WL0053 sp. nov., isolated from the sediment.</title>
        <authorList>
            <person name="Wang L."/>
            <person name="Zhang D."/>
            <person name="Zhang A."/>
        </authorList>
    </citation>
    <scope>NUCLEOTIDE SEQUENCE [LARGE SCALE GENOMIC DNA]</scope>
    <source>
        <strain evidence="3 4">WL0053</strain>
    </source>
</reference>
<feature type="transmembrane region" description="Helical" evidence="2">
    <location>
        <begin position="330"/>
        <end position="348"/>
    </location>
</feature>
<evidence type="ECO:0000256" key="2">
    <source>
        <dbReference type="SAM" id="Phobius"/>
    </source>
</evidence>